<dbReference type="Proteomes" id="UP001069047">
    <property type="component" value="Unassembled WGS sequence"/>
</dbReference>
<reference evidence="10" key="2">
    <citation type="submission" date="2022-09" db="EMBL/GenBank/DDBJ databases">
        <title>Aerococcus urinae taxonomy study.</title>
        <authorList>
            <person name="Christensen J."/>
            <person name="Senneby E."/>
        </authorList>
    </citation>
    <scope>NUCLEOTIDE SEQUENCE</scope>
    <source>
        <strain evidence="10">LUND-41-B12</strain>
    </source>
</reference>
<protein>
    <submittedName>
        <fullName evidence="10">Response regulator transcription factor</fullName>
    </submittedName>
</protein>
<evidence type="ECO:0000313" key="10">
    <source>
        <dbReference type="EMBL" id="MCY3087544.1"/>
    </source>
</evidence>
<dbReference type="Gene3D" id="1.10.10.10">
    <property type="entry name" value="Winged helix-like DNA-binding domain superfamily/Winged helix DNA-binding domain"/>
    <property type="match status" value="1"/>
</dbReference>
<proteinExistence type="predicted"/>
<dbReference type="PROSITE" id="PS50110">
    <property type="entry name" value="RESPONSE_REGULATORY"/>
    <property type="match status" value="1"/>
</dbReference>
<keyword evidence="4 7" id="KW-0238">DNA-binding</keyword>
<keyword evidence="5" id="KW-0804">Transcription</keyword>
<evidence type="ECO:0000259" key="9">
    <source>
        <dbReference type="PROSITE" id="PS51755"/>
    </source>
</evidence>
<dbReference type="Gene3D" id="3.40.50.2300">
    <property type="match status" value="1"/>
</dbReference>
<dbReference type="Pfam" id="PF00486">
    <property type="entry name" value="Trans_reg_C"/>
    <property type="match status" value="1"/>
</dbReference>
<keyword evidence="3" id="KW-0805">Transcription regulation</keyword>
<dbReference type="Proteomes" id="UP000250354">
    <property type="component" value="Chromosome"/>
</dbReference>
<dbReference type="GO" id="GO:0000156">
    <property type="term" value="F:phosphorelay response regulator activity"/>
    <property type="evidence" value="ECO:0007669"/>
    <property type="project" value="TreeGrafter"/>
</dbReference>
<dbReference type="Gene3D" id="6.10.250.690">
    <property type="match status" value="1"/>
</dbReference>
<keyword evidence="2" id="KW-0902">Two-component regulatory system</keyword>
<dbReference type="InterPro" id="IPR011006">
    <property type="entry name" value="CheY-like_superfamily"/>
</dbReference>
<evidence type="ECO:0000256" key="3">
    <source>
        <dbReference type="ARBA" id="ARBA00023015"/>
    </source>
</evidence>
<feature type="domain" description="OmpR/PhoB-type" evidence="9">
    <location>
        <begin position="127"/>
        <end position="223"/>
    </location>
</feature>
<dbReference type="SMART" id="SM00448">
    <property type="entry name" value="REC"/>
    <property type="match status" value="1"/>
</dbReference>
<dbReference type="InterPro" id="IPR001867">
    <property type="entry name" value="OmpR/PhoB-type_DNA-bd"/>
</dbReference>
<dbReference type="GO" id="GO:0000976">
    <property type="term" value="F:transcription cis-regulatory region binding"/>
    <property type="evidence" value="ECO:0007669"/>
    <property type="project" value="TreeGrafter"/>
</dbReference>
<accession>A0A9Q4DBS5</accession>
<evidence type="ECO:0000256" key="5">
    <source>
        <dbReference type="ARBA" id="ARBA00023163"/>
    </source>
</evidence>
<evidence type="ECO:0000256" key="1">
    <source>
        <dbReference type="ARBA" id="ARBA00022553"/>
    </source>
</evidence>
<gene>
    <name evidence="11" type="ORF">DBT44_0006115</name>
    <name evidence="10" type="ORF">ODY61_05345</name>
</gene>
<reference evidence="11" key="3">
    <citation type="submission" date="2024-02" db="EMBL/GenBank/DDBJ databases">
        <authorList>
            <person name="Choi B."/>
        </authorList>
    </citation>
    <scope>NUCLEOTIDE SEQUENCE</scope>
    <source>
        <strain evidence="11">UMB1016</strain>
    </source>
</reference>
<dbReference type="GeneID" id="89334397"/>
<dbReference type="EMBL" id="JAOTMY010000002">
    <property type="protein sequence ID" value="MCY3087544.1"/>
    <property type="molecule type" value="Genomic_DNA"/>
</dbReference>
<feature type="domain" description="Response regulatory" evidence="8">
    <location>
        <begin position="3"/>
        <end position="116"/>
    </location>
</feature>
<dbReference type="PROSITE" id="PS51755">
    <property type="entry name" value="OMPR_PHOB"/>
    <property type="match status" value="1"/>
</dbReference>
<dbReference type="CDD" id="cd00383">
    <property type="entry name" value="trans_reg_C"/>
    <property type="match status" value="1"/>
</dbReference>
<evidence type="ECO:0000313" key="12">
    <source>
        <dbReference type="Proteomes" id="UP000250354"/>
    </source>
</evidence>
<accession>A0A1E9PEB4</accession>
<dbReference type="RefSeq" id="WP_070559881.1">
    <property type="nucleotide sequence ID" value="NZ_CAJHLG010000003.1"/>
</dbReference>
<dbReference type="PANTHER" id="PTHR48111">
    <property type="entry name" value="REGULATOR OF RPOS"/>
    <property type="match status" value="1"/>
</dbReference>
<dbReference type="InterPro" id="IPR039420">
    <property type="entry name" value="WalR-like"/>
</dbReference>
<dbReference type="GO" id="GO:0006355">
    <property type="term" value="P:regulation of DNA-templated transcription"/>
    <property type="evidence" value="ECO:0007669"/>
    <property type="project" value="InterPro"/>
</dbReference>
<dbReference type="GO" id="GO:0032993">
    <property type="term" value="C:protein-DNA complex"/>
    <property type="evidence" value="ECO:0007669"/>
    <property type="project" value="TreeGrafter"/>
</dbReference>
<dbReference type="AlphaFoldDB" id="A0A1E9PEB4"/>
<evidence type="ECO:0000313" key="11">
    <source>
        <dbReference type="EMBL" id="WWC53978.1"/>
    </source>
</evidence>
<reference evidence="11 12" key="1">
    <citation type="journal article" date="2020" name="J. Bacteriol.">
        <title>Aerococcus urinae Isolated from Women with Lower Urinary Tract Symptoms: In Vitro Aggregation and Genome Analysis.</title>
        <authorList>
            <person name="Hilt E.E."/>
            <person name="Putonti C."/>
            <person name="Thomas-White K."/>
            <person name="Lewis A.L."/>
            <person name="Visick K.L."/>
            <person name="Gilbert N.M."/>
            <person name="Wolfe A.J."/>
        </authorList>
    </citation>
    <scope>NUCLEOTIDE SEQUENCE [LARGE SCALE GENOMIC DNA]</scope>
    <source>
        <strain evidence="11 12">UMB1016</strain>
    </source>
</reference>
<evidence type="ECO:0000256" key="2">
    <source>
        <dbReference type="ARBA" id="ARBA00023012"/>
    </source>
</evidence>
<dbReference type="InterPro" id="IPR036388">
    <property type="entry name" value="WH-like_DNA-bd_sf"/>
</dbReference>
<evidence type="ECO:0000259" key="8">
    <source>
        <dbReference type="PROSITE" id="PS50110"/>
    </source>
</evidence>
<feature type="DNA-binding region" description="OmpR/PhoB-type" evidence="7">
    <location>
        <begin position="127"/>
        <end position="223"/>
    </location>
</feature>
<keyword evidence="12" id="KW-1185">Reference proteome</keyword>
<dbReference type="Pfam" id="PF00072">
    <property type="entry name" value="Response_reg"/>
    <property type="match status" value="1"/>
</dbReference>
<dbReference type="FunFam" id="3.40.50.2300:FF:000001">
    <property type="entry name" value="DNA-binding response regulator PhoB"/>
    <property type="match status" value="1"/>
</dbReference>
<dbReference type="SMART" id="SM00862">
    <property type="entry name" value="Trans_reg_C"/>
    <property type="match status" value="1"/>
</dbReference>
<keyword evidence="1 6" id="KW-0597">Phosphoprotein</keyword>
<dbReference type="SUPFAM" id="SSF52172">
    <property type="entry name" value="CheY-like"/>
    <property type="match status" value="1"/>
</dbReference>
<dbReference type="GO" id="GO:0005829">
    <property type="term" value="C:cytosol"/>
    <property type="evidence" value="ECO:0007669"/>
    <property type="project" value="TreeGrafter"/>
</dbReference>
<feature type="modified residue" description="4-aspartylphosphate" evidence="6">
    <location>
        <position position="52"/>
    </location>
</feature>
<evidence type="ECO:0000256" key="6">
    <source>
        <dbReference type="PROSITE-ProRule" id="PRU00169"/>
    </source>
</evidence>
<dbReference type="PANTHER" id="PTHR48111:SF2">
    <property type="entry name" value="RESPONSE REGULATOR SAER"/>
    <property type="match status" value="1"/>
</dbReference>
<organism evidence="10 13">
    <name type="scientific">Aerococcus mictus</name>
    <dbReference type="NCBI Taxonomy" id="2976810"/>
    <lineage>
        <taxon>Bacteria</taxon>
        <taxon>Bacillati</taxon>
        <taxon>Bacillota</taxon>
        <taxon>Bacilli</taxon>
        <taxon>Lactobacillales</taxon>
        <taxon>Aerococcaceae</taxon>
        <taxon>Aerococcus</taxon>
    </lineage>
</organism>
<name>A0A1E9PEB4_9LACT</name>
<sequence>MTTILIVEDDPSIQDMLSEKLKREGYDYKQAYSGTEALLNLDKAAFDLILLDLMLPGMTGEDFLSNLRKENNTPVIVLSAKDSSTSKVSLLRAGANDYMVKPYDLNELMARIEIQLKNKQGTCSSNTEIISCQGLSLDQANQLISYQGKELSLTPRERAILRLLLTYPKRIFSKQEIYEGAWQEAYFGDDKTLSVHISNLRKKLKAVSGKDWIETIWGLGFRL</sequence>
<evidence type="ECO:0000313" key="13">
    <source>
        <dbReference type="Proteomes" id="UP001069047"/>
    </source>
</evidence>
<dbReference type="EMBL" id="CP145132">
    <property type="protein sequence ID" value="WWC53978.1"/>
    <property type="molecule type" value="Genomic_DNA"/>
</dbReference>
<evidence type="ECO:0000256" key="7">
    <source>
        <dbReference type="PROSITE-ProRule" id="PRU01091"/>
    </source>
</evidence>
<dbReference type="InterPro" id="IPR001789">
    <property type="entry name" value="Sig_transdc_resp-reg_receiver"/>
</dbReference>
<evidence type="ECO:0000256" key="4">
    <source>
        <dbReference type="ARBA" id="ARBA00023125"/>
    </source>
</evidence>